<reference evidence="1 2" key="1">
    <citation type="submission" date="2024-07" db="EMBL/GenBank/DDBJ databases">
        <title>Enhanced genomic and transcriptomic resources for Trichinella pseudospiralis and T. spiralis underpin the discovery of pronounced molecular differences between stages and species.</title>
        <authorList>
            <person name="Pasi K.K."/>
            <person name="La Rosa G."/>
            <person name="Gomez-Morales M.A."/>
            <person name="Tosini F."/>
            <person name="Sumanam S."/>
            <person name="Young N.D."/>
            <person name="Chang B.C."/>
            <person name="Robin G.B."/>
        </authorList>
    </citation>
    <scope>NUCLEOTIDE SEQUENCE [LARGE SCALE GENOMIC DNA]</scope>
    <source>
        <strain evidence="1">ISS534</strain>
    </source>
</reference>
<keyword evidence="2" id="KW-1185">Reference proteome</keyword>
<evidence type="ECO:0000313" key="1">
    <source>
        <dbReference type="EMBL" id="KAL1228226.1"/>
    </source>
</evidence>
<dbReference type="Proteomes" id="UP001558632">
    <property type="component" value="Unassembled WGS sequence"/>
</dbReference>
<organism evidence="1 2">
    <name type="scientific">Trichinella spiralis</name>
    <name type="common">Trichina worm</name>
    <dbReference type="NCBI Taxonomy" id="6334"/>
    <lineage>
        <taxon>Eukaryota</taxon>
        <taxon>Metazoa</taxon>
        <taxon>Ecdysozoa</taxon>
        <taxon>Nematoda</taxon>
        <taxon>Enoplea</taxon>
        <taxon>Dorylaimia</taxon>
        <taxon>Trichinellida</taxon>
        <taxon>Trichinellidae</taxon>
        <taxon>Trichinella</taxon>
    </lineage>
</organism>
<protein>
    <submittedName>
        <fullName evidence="1">Catalase</fullName>
    </submittedName>
</protein>
<gene>
    <name evidence="1" type="ORF">TSPI_09875</name>
</gene>
<sequence length="71" mass="7985">MACNRLAAAVLSASPEMDEPKRKHETKTTSLKWINQSSKYADGLAIHELPEVSYQATGWLFSNQQKHHEAC</sequence>
<comment type="caution">
    <text evidence="1">The sequence shown here is derived from an EMBL/GenBank/DDBJ whole genome shotgun (WGS) entry which is preliminary data.</text>
</comment>
<proteinExistence type="predicted"/>
<evidence type="ECO:0000313" key="2">
    <source>
        <dbReference type="Proteomes" id="UP001558632"/>
    </source>
</evidence>
<name>A0ABR3K3E6_TRISP</name>
<dbReference type="EMBL" id="JBEUSY010000517">
    <property type="protein sequence ID" value="KAL1228226.1"/>
    <property type="molecule type" value="Genomic_DNA"/>
</dbReference>
<accession>A0ABR3K3E6</accession>